<evidence type="ECO:0000313" key="1">
    <source>
        <dbReference type="EMBL" id="VEG29404.1"/>
    </source>
</evidence>
<dbReference type="Gene3D" id="3.40.50.1000">
    <property type="entry name" value="HAD superfamily/HAD-like"/>
    <property type="match status" value="1"/>
</dbReference>
<dbReference type="AlphaFoldDB" id="A0A3S4R4I3"/>
<sequence>MRKLISTDLDGTIILNAAIGEADLAAMARWRAAGNLLVLNTGRSLGALRHALEGVDLAFDRAILYTGAVLIDGSYEILEAADLPLGVADDVLELVRDRGQMSVFATTLDGDLLLHDAIGSSSQLLSLFERGSRADLDGRRLVGVPVRGLEPTVLDEVHREVERRWEGVVVGFRNQDFLDIVPAGSSKGGGLVGLVHELTAPGGTCAGERIETWSLGDSWNDITMHQAADHAAALPWSPPEVVAAAGRTVGSLAELVEELLGR</sequence>
<dbReference type="Proteomes" id="UP000266895">
    <property type="component" value="Chromosome"/>
</dbReference>
<dbReference type="Pfam" id="PF08282">
    <property type="entry name" value="Hydrolase_3"/>
    <property type="match status" value="1"/>
</dbReference>
<keyword evidence="2" id="KW-1185">Reference proteome</keyword>
<dbReference type="Gene3D" id="3.30.1240.10">
    <property type="match status" value="1"/>
</dbReference>
<dbReference type="GO" id="GO:0016791">
    <property type="term" value="F:phosphatase activity"/>
    <property type="evidence" value="ECO:0007669"/>
    <property type="project" value="TreeGrafter"/>
</dbReference>
<accession>A0A3S4R4I3</accession>
<organism evidence="1 2">
    <name type="scientific">Actinomyces howellii</name>
    <dbReference type="NCBI Taxonomy" id="52771"/>
    <lineage>
        <taxon>Bacteria</taxon>
        <taxon>Bacillati</taxon>
        <taxon>Actinomycetota</taxon>
        <taxon>Actinomycetes</taxon>
        <taxon>Actinomycetales</taxon>
        <taxon>Actinomycetaceae</taxon>
        <taxon>Actinomyces</taxon>
    </lineage>
</organism>
<evidence type="ECO:0000313" key="2">
    <source>
        <dbReference type="Proteomes" id="UP000266895"/>
    </source>
</evidence>
<reference evidence="1 2" key="1">
    <citation type="submission" date="2018-12" db="EMBL/GenBank/DDBJ databases">
        <authorList>
            <consortium name="Pathogen Informatics"/>
        </authorList>
    </citation>
    <scope>NUCLEOTIDE SEQUENCE [LARGE SCALE GENOMIC DNA]</scope>
    <source>
        <strain evidence="1 2">NCTC11636</strain>
    </source>
</reference>
<dbReference type="InterPro" id="IPR036412">
    <property type="entry name" value="HAD-like_sf"/>
</dbReference>
<proteinExistence type="predicted"/>
<dbReference type="PANTHER" id="PTHR10000:SF8">
    <property type="entry name" value="HAD SUPERFAMILY HYDROLASE-LIKE, TYPE 3"/>
    <property type="match status" value="1"/>
</dbReference>
<dbReference type="RefSeq" id="WP_126383010.1">
    <property type="nucleotide sequence ID" value="NZ_LR134350.1"/>
</dbReference>
<gene>
    <name evidence="1" type="ORF">NCTC11636_02032</name>
</gene>
<dbReference type="PANTHER" id="PTHR10000">
    <property type="entry name" value="PHOSPHOSERINE PHOSPHATASE"/>
    <property type="match status" value="1"/>
</dbReference>
<name>A0A3S4R4I3_9ACTO</name>
<keyword evidence="1" id="KW-0378">Hydrolase</keyword>
<dbReference type="InterPro" id="IPR023214">
    <property type="entry name" value="HAD_sf"/>
</dbReference>
<dbReference type="GO" id="GO:0000287">
    <property type="term" value="F:magnesium ion binding"/>
    <property type="evidence" value="ECO:0007669"/>
    <property type="project" value="TreeGrafter"/>
</dbReference>
<dbReference type="OrthoDB" id="9806027at2"/>
<dbReference type="KEGG" id="ahw:NCTC11636_02032"/>
<protein>
    <submittedName>
        <fullName evidence="1">Thiamin pyrimidine pyrophosphate hydrolase</fullName>
    </submittedName>
</protein>
<dbReference type="GO" id="GO:0005829">
    <property type="term" value="C:cytosol"/>
    <property type="evidence" value="ECO:0007669"/>
    <property type="project" value="TreeGrafter"/>
</dbReference>
<dbReference type="EMBL" id="LR134350">
    <property type="protein sequence ID" value="VEG29404.1"/>
    <property type="molecule type" value="Genomic_DNA"/>
</dbReference>
<dbReference type="SUPFAM" id="SSF56784">
    <property type="entry name" value="HAD-like"/>
    <property type="match status" value="1"/>
</dbReference>